<reference evidence="2" key="1">
    <citation type="journal article" date="2023" name="Nat. Plants">
        <title>Single-cell RNA sequencing provides a high-resolution roadmap for understanding the multicellular compartmentation of specialized metabolism.</title>
        <authorList>
            <person name="Sun S."/>
            <person name="Shen X."/>
            <person name="Li Y."/>
            <person name="Li Y."/>
            <person name="Wang S."/>
            <person name="Li R."/>
            <person name="Zhang H."/>
            <person name="Shen G."/>
            <person name="Guo B."/>
            <person name="Wei J."/>
            <person name="Xu J."/>
            <person name="St-Pierre B."/>
            <person name="Chen S."/>
            <person name="Sun C."/>
        </authorList>
    </citation>
    <scope>NUCLEOTIDE SEQUENCE [LARGE SCALE GENOMIC DNA]</scope>
</reference>
<keyword evidence="2" id="KW-1185">Reference proteome</keyword>
<protein>
    <submittedName>
        <fullName evidence="1">Uncharacterized protein</fullName>
    </submittedName>
</protein>
<sequence length="237" mass="26621">MFQHPNSSLLSSFVERWQPDTNSFHMPWGEMTITLHDVELILGVPSYGNVADHYYSQEQIIAVIQSDLDISDSSIGINAQNLAGVADSPRSGLSTEQRAACYVLYLLGSSFFTDKSGNNFPGKLWSLVKNVSSLGGFTWGAATLPYLYRSLGQASRADAKKVSGCWSLLEAWIYLYFPMFAPPVRAGARLCKPYIQRFAMLGHKMENKLIDLRIRLDTMITDEVRYTPYRSDEIIDV</sequence>
<comment type="caution">
    <text evidence="1">The sequence shown here is derived from an EMBL/GenBank/DDBJ whole genome shotgun (WGS) entry which is preliminary data.</text>
</comment>
<dbReference type="EMBL" id="CM044701">
    <property type="protein sequence ID" value="KAI5683352.1"/>
    <property type="molecule type" value="Genomic_DNA"/>
</dbReference>
<evidence type="ECO:0000313" key="2">
    <source>
        <dbReference type="Proteomes" id="UP001060085"/>
    </source>
</evidence>
<gene>
    <name evidence="1" type="ORF">M9H77_04580</name>
</gene>
<name>A0ACC0CET6_CATRO</name>
<evidence type="ECO:0000313" key="1">
    <source>
        <dbReference type="EMBL" id="KAI5683352.1"/>
    </source>
</evidence>
<accession>A0ACC0CET6</accession>
<organism evidence="1 2">
    <name type="scientific">Catharanthus roseus</name>
    <name type="common">Madagascar periwinkle</name>
    <name type="synonym">Vinca rosea</name>
    <dbReference type="NCBI Taxonomy" id="4058"/>
    <lineage>
        <taxon>Eukaryota</taxon>
        <taxon>Viridiplantae</taxon>
        <taxon>Streptophyta</taxon>
        <taxon>Embryophyta</taxon>
        <taxon>Tracheophyta</taxon>
        <taxon>Spermatophyta</taxon>
        <taxon>Magnoliopsida</taxon>
        <taxon>eudicotyledons</taxon>
        <taxon>Gunneridae</taxon>
        <taxon>Pentapetalae</taxon>
        <taxon>asterids</taxon>
        <taxon>lamiids</taxon>
        <taxon>Gentianales</taxon>
        <taxon>Apocynaceae</taxon>
        <taxon>Rauvolfioideae</taxon>
        <taxon>Vinceae</taxon>
        <taxon>Catharanthinae</taxon>
        <taxon>Catharanthus</taxon>
    </lineage>
</organism>
<dbReference type="Proteomes" id="UP001060085">
    <property type="component" value="Linkage Group LG01"/>
</dbReference>
<proteinExistence type="predicted"/>